<protein>
    <submittedName>
        <fullName evidence="2">Uncharacterized protein</fullName>
    </submittedName>
</protein>
<feature type="region of interest" description="Disordered" evidence="1">
    <location>
        <begin position="1"/>
        <end position="24"/>
    </location>
</feature>
<feature type="compositionally biased region" description="Polar residues" evidence="1">
    <location>
        <begin position="1"/>
        <end position="20"/>
    </location>
</feature>
<dbReference type="RefSeq" id="WP_139162897.1">
    <property type="nucleotide sequence ID" value="NZ_FMXO01000003.1"/>
</dbReference>
<keyword evidence="3" id="KW-1185">Reference proteome</keyword>
<dbReference type="OrthoDB" id="338520at2"/>
<gene>
    <name evidence="2" type="ORF">SAMN05660653_00624</name>
</gene>
<evidence type="ECO:0000313" key="3">
    <source>
        <dbReference type="Proteomes" id="UP000198771"/>
    </source>
</evidence>
<organism evidence="2 3">
    <name type="scientific">Desulfonatronum thiosulfatophilum</name>
    <dbReference type="NCBI Taxonomy" id="617002"/>
    <lineage>
        <taxon>Bacteria</taxon>
        <taxon>Pseudomonadati</taxon>
        <taxon>Thermodesulfobacteriota</taxon>
        <taxon>Desulfovibrionia</taxon>
        <taxon>Desulfovibrionales</taxon>
        <taxon>Desulfonatronaceae</taxon>
        <taxon>Desulfonatronum</taxon>
    </lineage>
</organism>
<dbReference type="Proteomes" id="UP000198771">
    <property type="component" value="Unassembled WGS sequence"/>
</dbReference>
<sequence>MLQPTISAKSGAQSELSDSGSLHERLGPKLLEERDIAPSYARFAQTHGSWRNQPDLPLGDLLVALADTLGHNPWDVWLTVDGIIENADTAVDRLYGQESFY</sequence>
<reference evidence="2 3" key="1">
    <citation type="submission" date="2016-10" db="EMBL/GenBank/DDBJ databases">
        <authorList>
            <person name="de Groot N.N."/>
        </authorList>
    </citation>
    <scope>NUCLEOTIDE SEQUENCE [LARGE SCALE GENOMIC DNA]</scope>
    <source>
        <strain evidence="2 3">ASO4-2</strain>
    </source>
</reference>
<evidence type="ECO:0000256" key="1">
    <source>
        <dbReference type="SAM" id="MobiDB-lite"/>
    </source>
</evidence>
<evidence type="ECO:0000313" key="2">
    <source>
        <dbReference type="EMBL" id="SDB12798.1"/>
    </source>
</evidence>
<dbReference type="AlphaFoldDB" id="A0A1G6AWR0"/>
<dbReference type="EMBL" id="FMXO01000003">
    <property type="protein sequence ID" value="SDB12798.1"/>
    <property type="molecule type" value="Genomic_DNA"/>
</dbReference>
<accession>A0A1G6AWR0</accession>
<name>A0A1G6AWR0_9BACT</name>
<proteinExistence type="predicted"/>